<dbReference type="InterPro" id="IPR017359">
    <property type="entry name" value="Phi-like"/>
</dbReference>
<dbReference type="STRING" id="1314777.A0A164UM49"/>
<gene>
    <name evidence="2" type="ORF">SISNIDRAFT_485617</name>
</gene>
<feature type="domain" description="Small nuclear ribonucleoprotein Prp3 C-terminal" evidence="1">
    <location>
        <begin position="171"/>
        <end position="232"/>
    </location>
</feature>
<dbReference type="AlphaFoldDB" id="A0A164UM49"/>
<sequence>MLQTPSSNIFVQIQEIHVLRCSLLPDETLSFSADSELWNDIFDRLDVGEDVAVDELPQSLWPLRIAVGIQDAPMHVEIELSRSYPHDELPIVMIRGAAISREIHNEAKAMAEQQITQLKEAGEEMIVYQVLSAHLLPLARQQLDRARRDHISSVEHPRSQPPHAPVAFHALFTSHHLISTKKRRSLQQWSSSLHLTGFAKVGYPGLIYCEGLQDDVEEFVANVKSMQWLALHNRFMEALPPSDHLQSRREWLEMEKIAEAVQYMKALGRHSFVADMGIGSTSTTDS</sequence>
<evidence type="ECO:0000259" key="1">
    <source>
        <dbReference type="Pfam" id="PF06544"/>
    </source>
</evidence>
<dbReference type="EMBL" id="KV419407">
    <property type="protein sequence ID" value="KZS93361.1"/>
    <property type="molecule type" value="Genomic_DNA"/>
</dbReference>
<dbReference type="PANTHER" id="PTHR15955">
    <property type="entry name" value="RWD DOMAIN CONTAINING PROTEIN 2"/>
    <property type="match status" value="1"/>
</dbReference>
<evidence type="ECO:0000313" key="2">
    <source>
        <dbReference type="EMBL" id="KZS93361.1"/>
    </source>
</evidence>
<dbReference type="Proteomes" id="UP000076722">
    <property type="component" value="Unassembled WGS sequence"/>
</dbReference>
<dbReference type="PANTHER" id="PTHR15955:SF8">
    <property type="entry name" value="RWD DOMAIN-CONTAINING PROTEIN 2B-RELATED"/>
    <property type="match status" value="1"/>
</dbReference>
<protein>
    <recommendedName>
        <fullName evidence="1">Small nuclear ribonucleoprotein Prp3 C-terminal domain-containing protein</fullName>
    </recommendedName>
</protein>
<dbReference type="InterPro" id="IPR059181">
    <property type="entry name" value="RWDD2A-B_C"/>
</dbReference>
<name>A0A164UM49_9AGAM</name>
<organism evidence="2 3">
    <name type="scientific">Sistotremastrum niveocremeum HHB9708</name>
    <dbReference type="NCBI Taxonomy" id="1314777"/>
    <lineage>
        <taxon>Eukaryota</taxon>
        <taxon>Fungi</taxon>
        <taxon>Dikarya</taxon>
        <taxon>Basidiomycota</taxon>
        <taxon>Agaricomycotina</taxon>
        <taxon>Agaricomycetes</taxon>
        <taxon>Sistotremastrales</taxon>
        <taxon>Sistotremastraceae</taxon>
        <taxon>Sertulicium</taxon>
        <taxon>Sertulicium niveocremeum</taxon>
    </lineage>
</organism>
<reference evidence="2 3" key="1">
    <citation type="journal article" date="2016" name="Mol. Biol. Evol.">
        <title>Comparative Genomics of Early-Diverging Mushroom-Forming Fungi Provides Insights into the Origins of Lignocellulose Decay Capabilities.</title>
        <authorList>
            <person name="Nagy L.G."/>
            <person name="Riley R."/>
            <person name="Tritt A."/>
            <person name="Adam C."/>
            <person name="Daum C."/>
            <person name="Floudas D."/>
            <person name="Sun H."/>
            <person name="Yadav J.S."/>
            <person name="Pangilinan J."/>
            <person name="Larsson K.H."/>
            <person name="Matsuura K."/>
            <person name="Barry K."/>
            <person name="Labutti K."/>
            <person name="Kuo R."/>
            <person name="Ohm R.A."/>
            <person name="Bhattacharya S.S."/>
            <person name="Shirouzu T."/>
            <person name="Yoshinaga Y."/>
            <person name="Martin F.M."/>
            <person name="Grigoriev I.V."/>
            <person name="Hibbett D.S."/>
        </authorList>
    </citation>
    <scope>NUCLEOTIDE SEQUENCE [LARGE SCALE GENOMIC DNA]</scope>
    <source>
        <strain evidence="2 3">HHB9708</strain>
    </source>
</reference>
<accession>A0A164UM49</accession>
<keyword evidence="3" id="KW-1185">Reference proteome</keyword>
<evidence type="ECO:0000313" key="3">
    <source>
        <dbReference type="Proteomes" id="UP000076722"/>
    </source>
</evidence>
<proteinExistence type="predicted"/>
<dbReference type="Pfam" id="PF06544">
    <property type="entry name" value="Prp3_C"/>
    <property type="match status" value="1"/>
</dbReference>
<dbReference type="OrthoDB" id="432412at2759"/>
<dbReference type="CDD" id="cd24163">
    <property type="entry name" value="RWDD2_C"/>
    <property type="match status" value="1"/>
</dbReference>
<dbReference type="InterPro" id="IPR010541">
    <property type="entry name" value="Prp3_C"/>
</dbReference>